<reference evidence="2" key="1">
    <citation type="journal article" date="2014" name="Int. J. Syst. Evol. Microbiol.">
        <title>Complete genome sequence of Corynebacterium casei LMG S-19264T (=DSM 44701T), isolated from a smear-ripened cheese.</title>
        <authorList>
            <consortium name="US DOE Joint Genome Institute (JGI-PGF)"/>
            <person name="Walter F."/>
            <person name="Albersmeier A."/>
            <person name="Kalinowski J."/>
            <person name="Ruckert C."/>
        </authorList>
    </citation>
    <scope>NUCLEOTIDE SEQUENCE</scope>
    <source>
        <strain evidence="2">JCM 4122</strain>
    </source>
</reference>
<feature type="compositionally biased region" description="Basic and acidic residues" evidence="1">
    <location>
        <begin position="15"/>
        <end position="27"/>
    </location>
</feature>
<protein>
    <submittedName>
        <fullName evidence="2">Uncharacterized protein</fullName>
    </submittedName>
</protein>
<comment type="caution">
    <text evidence="2">The sequence shown here is derived from an EMBL/GenBank/DDBJ whole genome shotgun (WGS) entry which is preliminary data.</text>
</comment>
<dbReference type="AlphaFoldDB" id="A0A919EQA2"/>
<organism evidence="2 3">
    <name type="scientific">Streptomyces filamentosus</name>
    <name type="common">Streptomyces roseosporus</name>
    <dbReference type="NCBI Taxonomy" id="67294"/>
    <lineage>
        <taxon>Bacteria</taxon>
        <taxon>Bacillati</taxon>
        <taxon>Actinomycetota</taxon>
        <taxon>Actinomycetes</taxon>
        <taxon>Kitasatosporales</taxon>
        <taxon>Streptomycetaceae</taxon>
        <taxon>Streptomyces</taxon>
    </lineage>
</organism>
<evidence type="ECO:0000256" key="1">
    <source>
        <dbReference type="SAM" id="MobiDB-lite"/>
    </source>
</evidence>
<keyword evidence="3" id="KW-1185">Reference proteome</keyword>
<dbReference type="EMBL" id="BNBE01000002">
    <property type="protein sequence ID" value="GHG07324.1"/>
    <property type="molecule type" value="Genomic_DNA"/>
</dbReference>
<dbReference type="RefSeq" id="WP_190042661.1">
    <property type="nucleotide sequence ID" value="NZ_BNBE01000002.1"/>
</dbReference>
<gene>
    <name evidence="2" type="ORF">GCM10017667_43550</name>
</gene>
<evidence type="ECO:0000313" key="3">
    <source>
        <dbReference type="Proteomes" id="UP000632849"/>
    </source>
</evidence>
<sequence length="86" mass="8927">MLAAGAFGPLIARPFAKEGHPSVRKSGEPGPVVTDGAGFTLHRFDRDAARPVGSDRQGDRPEPRKPTEFVDGSDAVRIGSGCGPAT</sequence>
<feature type="region of interest" description="Disordered" evidence="1">
    <location>
        <begin position="1"/>
        <end position="86"/>
    </location>
</feature>
<evidence type="ECO:0000313" key="2">
    <source>
        <dbReference type="EMBL" id="GHG07324.1"/>
    </source>
</evidence>
<proteinExistence type="predicted"/>
<feature type="compositionally biased region" description="Basic and acidic residues" evidence="1">
    <location>
        <begin position="56"/>
        <end position="68"/>
    </location>
</feature>
<accession>A0A919EQA2</accession>
<name>A0A919EQA2_STRFL</name>
<reference evidence="2" key="2">
    <citation type="submission" date="2020-09" db="EMBL/GenBank/DDBJ databases">
        <authorList>
            <person name="Sun Q."/>
            <person name="Ohkuma M."/>
        </authorList>
    </citation>
    <scope>NUCLEOTIDE SEQUENCE</scope>
    <source>
        <strain evidence="2">JCM 4122</strain>
    </source>
</reference>
<dbReference type="Proteomes" id="UP000632849">
    <property type="component" value="Unassembled WGS sequence"/>
</dbReference>